<dbReference type="RefSeq" id="WP_009851707.1">
    <property type="nucleotide sequence ID" value="NZ_DS022295.1"/>
</dbReference>
<dbReference type="PANTHER" id="PTHR37323">
    <property type="entry name" value="GCN5-RELATED N-ACETYLTRANSFERASE"/>
    <property type="match status" value="1"/>
</dbReference>
<dbReference type="Proteomes" id="UP000005297">
    <property type="component" value="Unassembled WGS sequence"/>
</dbReference>
<evidence type="ECO:0000256" key="4">
    <source>
        <dbReference type="ARBA" id="ARBA00023098"/>
    </source>
</evidence>
<protein>
    <recommendedName>
        <fullName evidence="8">L-ornithine N(alpha)-acyltransferase</fullName>
        <ecNumber evidence="7">2.3.2.30</ecNumber>
    </recommendedName>
</protein>
<dbReference type="CDD" id="cd07986">
    <property type="entry name" value="LPLAT_ACT14924-like"/>
    <property type="match status" value="1"/>
</dbReference>
<dbReference type="SMART" id="SM00563">
    <property type="entry name" value="PlsC"/>
    <property type="match status" value="1"/>
</dbReference>
<evidence type="ECO:0000256" key="1">
    <source>
        <dbReference type="ARBA" id="ARBA00005189"/>
    </source>
</evidence>
<dbReference type="Pfam" id="PF19576">
    <property type="entry name" value="Acyltransf_2"/>
    <property type="match status" value="1"/>
</dbReference>
<accession>Q0F0E2</accession>
<keyword evidence="3 12" id="KW-0808">Transferase</keyword>
<sequence>MSCKHAIMRLIAWRSPLLNVDALTAKHLPALLNKPGVLRRPLQAILRILFHEKELNRFQARYPHLTGFDFVEQLLEHFSFGYTLRGTERECIPPRGRVVIIANHPIGTLDAAILIRLVGEIRRDVKAVGNQVLSGIQPLAPLLLPVDNMGGRSSREQLKSVYRHLENEGAVIIFPAGEVSRMSPAGIRDGSWNSGFLRIATATRAPILPVYIDGRNSMFFYALSLFSRPLSTLWLVREMFKQARRSVHISIGNPVPFDSYQRTHLPMKSCVKLFQRHLYRIGKQKEPVFATSRAIAHPENRQQLRQEIHACEQLGETSDGKRIYLFNFNPDCCIMREIGRLRELSFRAVGEGTGQRRDVDPFDRHCRQIILWDEAELEIVGAYRLRDTRNPDDSDLYSATLFDFQPDMAQVLQQGLELGRSFVQPRYWGKRSLDYLWFGIGAFLRRNPDYRYLFGPVTISDSYPAAARDMLIHFYGTYFASGSCMAKARLPYRLNAATIEEMHASFAGDDCKRDYITLKSRLRHLGCSVPTLFKQYGELCEPGGVRFLDFNIDPDFSNCVDGLVVVDLHKLKAAKRQRYIDADKGDEAQV</sequence>
<comment type="pathway">
    <text evidence="1">Lipid metabolism.</text>
</comment>
<dbReference type="SUPFAM" id="SSF55729">
    <property type="entry name" value="Acyl-CoA N-acyltransferases (Nat)"/>
    <property type="match status" value="1"/>
</dbReference>
<dbReference type="PANTHER" id="PTHR37323:SF1">
    <property type="entry name" value="L-ORNITHINE N(ALPHA)-ACYLTRANSFERASE"/>
    <property type="match status" value="1"/>
</dbReference>
<evidence type="ECO:0000256" key="2">
    <source>
        <dbReference type="ARBA" id="ARBA00022516"/>
    </source>
</evidence>
<dbReference type="EMBL" id="AATS01000004">
    <property type="protein sequence ID" value="EAU55086.1"/>
    <property type="molecule type" value="Genomic_DNA"/>
</dbReference>
<dbReference type="InterPro" id="IPR045746">
    <property type="entry name" value="ACT14924-like_Acyltransf_dom"/>
</dbReference>
<evidence type="ECO:0000313" key="13">
    <source>
        <dbReference type="Proteomes" id="UP000005297"/>
    </source>
</evidence>
<comment type="catalytic activity">
    <reaction evidence="10">
        <text>a (3R)-hydroxyacyl-[ACP] + L-ornithine = a lyso-ornithine lipid + holo-[ACP] + H(+)</text>
        <dbReference type="Rhea" id="RHEA:20633"/>
        <dbReference type="Rhea" id="RHEA-COMP:9685"/>
        <dbReference type="Rhea" id="RHEA-COMP:9945"/>
        <dbReference type="ChEBI" id="CHEBI:15378"/>
        <dbReference type="ChEBI" id="CHEBI:46911"/>
        <dbReference type="ChEBI" id="CHEBI:64479"/>
        <dbReference type="ChEBI" id="CHEBI:78827"/>
        <dbReference type="ChEBI" id="CHEBI:138482"/>
        <dbReference type="EC" id="2.3.2.30"/>
    </reaction>
    <physiologicalReaction direction="left-to-right" evidence="10">
        <dbReference type="Rhea" id="RHEA:20634"/>
    </physiologicalReaction>
</comment>
<dbReference type="eggNOG" id="COG0204">
    <property type="taxonomic scope" value="Bacteria"/>
</dbReference>
<evidence type="ECO:0000256" key="5">
    <source>
        <dbReference type="ARBA" id="ARBA00023315"/>
    </source>
</evidence>
<evidence type="ECO:0000256" key="6">
    <source>
        <dbReference type="ARBA" id="ARBA00038095"/>
    </source>
</evidence>
<reference evidence="12 13" key="1">
    <citation type="submission" date="2006-09" db="EMBL/GenBank/DDBJ databases">
        <authorList>
            <person name="Emerson D."/>
            <person name="Ferriera S."/>
            <person name="Johnson J."/>
            <person name="Kravitz S."/>
            <person name="Halpern A."/>
            <person name="Remington K."/>
            <person name="Beeson K."/>
            <person name="Tran B."/>
            <person name="Rogers Y.-H."/>
            <person name="Friedman R."/>
            <person name="Venter J.C."/>
        </authorList>
    </citation>
    <scope>NUCLEOTIDE SEQUENCE [LARGE SCALE GENOMIC DNA]</scope>
    <source>
        <strain evidence="12 13">PV-1</strain>
    </source>
</reference>
<evidence type="ECO:0000259" key="11">
    <source>
        <dbReference type="SMART" id="SM00563"/>
    </source>
</evidence>
<dbReference type="InterPro" id="IPR002123">
    <property type="entry name" value="Plipid/glycerol_acylTrfase"/>
</dbReference>
<evidence type="ECO:0000313" key="12">
    <source>
        <dbReference type="EMBL" id="EAU55086.1"/>
    </source>
</evidence>
<keyword evidence="2" id="KW-0444">Lipid biosynthesis</keyword>
<organism evidence="12 13">
    <name type="scientific">Mariprofundus ferrooxydans PV-1</name>
    <dbReference type="NCBI Taxonomy" id="314345"/>
    <lineage>
        <taxon>Bacteria</taxon>
        <taxon>Pseudomonadati</taxon>
        <taxon>Pseudomonadota</taxon>
        <taxon>Candidatius Mariprofundia</taxon>
        <taxon>Mariprofundales</taxon>
        <taxon>Mariprofundaceae</taxon>
        <taxon>Mariprofundus</taxon>
    </lineage>
</organism>
<evidence type="ECO:0000256" key="3">
    <source>
        <dbReference type="ARBA" id="ARBA00022679"/>
    </source>
</evidence>
<dbReference type="GO" id="GO:0043810">
    <property type="term" value="F:ornithine-acyl [acyl carrier protein] N-acyltransferase activity"/>
    <property type="evidence" value="ECO:0007669"/>
    <property type="project" value="UniProtKB-EC"/>
</dbReference>
<dbReference type="SUPFAM" id="SSF69593">
    <property type="entry name" value="Glycerol-3-phosphate (1)-acyltransferase"/>
    <property type="match status" value="1"/>
</dbReference>
<keyword evidence="13" id="KW-1185">Reference proteome</keyword>
<gene>
    <name evidence="12" type="ORF">SPV1_07074</name>
</gene>
<evidence type="ECO:0000256" key="8">
    <source>
        <dbReference type="ARBA" id="ARBA00039866"/>
    </source>
</evidence>
<dbReference type="STRING" id="314344.AL013_10810"/>
<comment type="function">
    <text evidence="9">Catalyzes the first step in the biosynthesis of ornithine lipids, which are phosphorus-free membrane lipids. Catalyzes the 3-hydroxyacyl-acyl carrier protein-dependent acylation of ornithine to form lyso-ornithine lipid (LOL).</text>
</comment>
<keyword evidence="4" id="KW-0443">Lipid metabolism</keyword>
<dbReference type="InterPro" id="IPR052351">
    <property type="entry name" value="Ornithine_N-alpha-AT"/>
</dbReference>
<dbReference type="InterPro" id="IPR016181">
    <property type="entry name" value="Acyl_CoA_acyltransferase"/>
</dbReference>
<evidence type="ECO:0000256" key="7">
    <source>
        <dbReference type="ARBA" id="ARBA00039058"/>
    </source>
</evidence>
<keyword evidence="5 12" id="KW-0012">Acyltransferase</keyword>
<dbReference type="HOGENOM" id="CLU_033329_1_0_0"/>
<dbReference type="AlphaFoldDB" id="Q0F0E2"/>
<evidence type="ECO:0000256" key="9">
    <source>
        <dbReference type="ARBA" id="ARBA00045724"/>
    </source>
</evidence>
<feature type="domain" description="Phospholipid/glycerol acyltransferase" evidence="11">
    <location>
        <begin position="98"/>
        <end position="215"/>
    </location>
</feature>
<comment type="similarity">
    <text evidence="6">Belongs to the acetyltransferase family. OlsB subfamily.</text>
</comment>
<comment type="caution">
    <text evidence="12">The sequence shown here is derived from an EMBL/GenBank/DDBJ whole genome shotgun (WGS) entry which is preliminary data.</text>
</comment>
<name>Q0F0E2_9PROT</name>
<evidence type="ECO:0000256" key="10">
    <source>
        <dbReference type="ARBA" id="ARBA00047785"/>
    </source>
</evidence>
<dbReference type="eggNOG" id="COG3176">
    <property type="taxonomic scope" value="Bacteria"/>
</dbReference>
<dbReference type="OrthoDB" id="1113830at2"/>
<dbReference type="EC" id="2.3.2.30" evidence="7"/>
<dbReference type="InParanoid" id="Q0F0E2"/>
<dbReference type="GO" id="GO:0006629">
    <property type="term" value="P:lipid metabolic process"/>
    <property type="evidence" value="ECO:0007669"/>
    <property type="project" value="UniProtKB-KW"/>
</dbReference>
<dbReference type="Pfam" id="PF13444">
    <property type="entry name" value="Acetyltransf_5"/>
    <property type="match status" value="1"/>
</dbReference>
<proteinExistence type="inferred from homology"/>